<keyword evidence="2" id="KW-0596">Phosphopantetheine</keyword>
<dbReference type="EMBL" id="JAVREM010000010">
    <property type="protein sequence ID" value="MDT0319035.1"/>
    <property type="molecule type" value="Genomic_DNA"/>
</dbReference>
<feature type="domain" description="Carrier" evidence="5">
    <location>
        <begin position="824"/>
        <end position="899"/>
    </location>
</feature>
<dbReference type="InterPro" id="IPR020806">
    <property type="entry name" value="PKS_PP-bd"/>
</dbReference>
<dbReference type="InterPro" id="IPR009081">
    <property type="entry name" value="PP-bd_ACP"/>
</dbReference>
<dbReference type="InterPro" id="IPR036736">
    <property type="entry name" value="ACP-like_sf"/>
</dbReference>
<dbReference type="PANTHER" id="PTHR45527">
    <property type="entry name" value="NONRIBOSOMAL PEPTIDE SYNTHETASE"/>
    <property type="match status" value="1"/>
</dbReference>
<proteinExistence type="predicted"/>
<dbReference type="Gene3D" id="3.40.50.980">
    <property type="match status" value="2"/>
</dbReference>
<name>A0ABU2LN68_9ACTN</name>
<dbReference type="PROSITE" id="PS50075">
    <property type="entry name" value="CARRIER"/>
    <property type="match status" value="2"/>
</dbReference>
<dbReference type="CDD" id="cd12117">
    <property type="entry name" value="A_NRPS_Srf_like"/>
    <property type="match status" value="1"/>
</dbReference>
<dbReference type="PANTHER" id="PTHR45527:SF1">
    <property type="entry name" value="FATTY ACID SYNTHASE"/>
    <property type="match status" value="1"/>
</dbReference>
<feature type="region of interest" description="Disordered" evidence="4">
    <location>
        <begin position="895"/>
        <end position="920"/>
    </location>
</feature>
<reference evidence="7" key="1">
    <citation type="submission" date="2023-07" db="EMBL/GenBank/DDBJ databases">
        <title>30 novel species of actinomycetes from the DSMZ collection.</title>
        <authorList>
            <person name="Nouioui I."/>
        </authorList>
    </citation>
    <scope>NUCLEOTIDE SEQUENCE [LARGE SCALE GENOMIC DNA]</scope>
    <source>
        <strain evidence="7">DSM 44918</strain>
    </source>
</reference>
<feature type="region of interest" description="Disordered" evidence="4">
    <location>
        <begin position="1968"/>
        <end position="1988"/>
    </location>
</feature>
<dbReference type="Gene3D" id="1.10.1200.10">
    <property type="entry name" value="ACP-like"/>
    <property type="match status" value="2"/>
</dbReference>
<keyword evidence="3" id="KW-0597">Phosphoprotein</keyword>
<evidence type="ECO:0000256" key="3">
    <source>
        <dbReference type="ARBA" id="ARBA00022553"/>
    </source>
</evidence>
<dbReference type="Pfam" id="PF00501">
    <property type="entry name" value="AMP-binding"/>
    <property type="match status" value="2"/>
</dbReference>
<dbReference type="CDD" id="cd19540">
    <property type="entry name" value="LCL_NRPS-like"/>
    <property type="match status" value="3"/>
</dbReference>
<sequence>MSADLFSNLTSLSPAQQRLLRHRLGGRATRPGGATGPELGPRRRPRELPLSHAQQRLWFLNRFENDLSYHQVFAVRLTGRLDRAALEAALGDLVERHEVLRTVYPDRDGVPRQRILTPDEGRPRLTIRRSPAPGDERLSRELAAAKRPFDLTAEPPLRATLIVLGPREHVLHLLLHHIATDWHSGWTLHHDLWAAFTARSAGRPPNLAPLPLQYADYALWQREQLGDEHDPTSLQARQLAYWTQRLAGVPEELPLPVDRPRTEHTGNEGASHTVRLDAESHRRLAALARDHDATLFMALQAAVAALLTQLGAGTDIVLAFPTTGRTEAELQELVGFFVNTLVLRVDTSGDPSFAELLGRVREAALGAYAHQDVPFERLVEAVNPERVPGRHPLAQVTVGLTGGTANVGSLPGLTVEQVPTSTGTVHFDLMVSFVEHREPDGEVGGIDVELAYKVDLFDVGTVEAMAARLLRLLSAVVADPRRPITDLDLLSDEERHQVLNAWQGPETPAPDTSIPALFRAQAARTPRATALSDDQHSWTYAELDAWSDQIADTLLDHGVTTEDRVAILMERSPATVATLLGTLKAGAAYLPLRTADPTQRQRTIVRRAGARLVLCDAATDRLAQELPLTRLVVAAQPPAEALAFTAAFRWPAIHPDQVACVLPPPGSSGGTGDVAVTHRAIAGLVTERSAGATGRRRTPLCYDASTHELWVPLLSGSRIDVDRVGTDEVFAGARVYVLDERLRPCPPGVAGEIYLAGDALARGYLGQPALTAERFVASPFSPPGQRMYRTGDRARWTPQGDLEYSRRVLPAPRGNAGASAATRPPVSDDERRLCALFARVLEVDAVAPEQNFFAAGGTSLLLIRLCALVRREFGRDLSARQVFSNPTPAALAHLLNADPDPADDTPDRPPLRPGAADGHPPVLAPVQQGIWFLHQLEEQRATYNVPLAIRITGPLDTAALNQALHDLITRHDTLRTLIPDHDGQPRPHTLPPAAITNPLTTTTTTEAELAALLATEQRHRFDVGVEVPLRARLLRIDGDENHHVLSVVFHHLAIDDGSVDTLWADLATAYRARTTHTTPTWPPLPLRYADYAHWHHTLLGTHDHPTPHTRHQLDHWCDTLRDLPTELPLPYDRPHSESTGDAGASYALRLDGESHRRLAALARDHDATLFMALQAAVAALLTRLGAGTDIPLGTPVTGRVDERLQGLIGYFVNTVVLRADTSGDPSFAELLGRVRETALDAYAHQDLPFHRLVEAINPERVPGRHPLFQVMVNFTEDGPADHLLPGLRTEHIPAQAHTAHFDLMISFVEHRNRSGDPAGVTVSVEFRTGLFNVGTVEVMAARLLRLLSAVVADPRRPITDLDLLSDEERHQVLSAWQGPETPAPDTSIPALFRAQAARTPRATALSDDQHSWTYAELDAWSDQIADTLLDHGVTTEDRVAILMERSPATVATLLGTLKAGAAYLPLRTADPTQRQRTIVRSAGARLVLCDAATDRLAQALPLPRLKVARDLLPFPGTLLRDLPEPHPDQLAYVIHTSGSTGVPKGVATTHRNVADLVQERRWHTGAHRCVLLHSPLAFDASTYEIWVPLLHGGRVHVAPPGELELPSLIHTLREGQVTAAWLTAGLFQLIADTEPAALASLDEVWTGGDVVPPASVERVHAHCPHTDVVNGYAPTEATTLITGHRIRRTDTGAARVPLGGVFAGARVYVLDERLRPCPPGVAGEIYLAGDALARGYLGQPALTAERFVASPFAPPGQRMYRTGDRARWTPQGLLDFLGRTDHQVKIRGFRVESDEVRDVVANHPAVRQCAIHVHEGRPGDRSLVAYVVPSEQGAFSADRLRADVSRRLPNYAVPAAFVPLAALPLNDNGKIDHRALPAPRGNAGASAATRPPVSDDERRLCALFAEVLGEDTDPVAPEQNLFTAGGTSLSVMRLCALVRREFGRDLTARQVFSNPTPAALAHLLNPDTEPAYRAPDRPPLRPGAADGHPPVLAPVQQGIWFLHQLEEQRATYNVPLAIRITGPLDTAALNQALHDLVTRHDTLRTLIPDHDGQPRPHTLPPAAITNPLTTTTTTEAELSRELERFAQREFDIEQDFPLRACLFRVGDDENHHVLSLVFHHLAIDGWSTHILWADLATAYQARTTHTTPTWPHLPLRYADYAHWHHTLLGTHDHPTPHTRHQLDHWRDTLHDLPTELPLPYDRPRPAEGQLTTRLVSVDWDQDVLSRLEALSVECGTTLLTVVQAAVAALLTRLGAGTDIPLGTPVAGRVDTQLNDLIGHFVNTVVLRVDTSGDPGVRELVTRCRETGLTAYAHQDLPFDRLVRELAPARRPNLNPLFQTDVTCGRAETVLPRLGVASVAALPTDLAVAKFDLQFAFESGGPTGGLRCDLSYCAELFEPTTAERVVAQLDQVIREFAA</sequence>
<feature type="domain" description="Carrier" evidence="5">
    <location>
        <begin position="1891"/>
        <end position="1968"/>
    </location>
</feature>
<protein>
    <submittedName>
        <fullName evidence="6">Amino acid adenylation domain-containing protein</fullName>
    </submittedName>
</protein>
<dbReference type="Gene3D" id="3.30.559.10">
    <property type="entry name" value="Chloramphenicol acetyltransferase-like domain"/>
    <property type="match status" value="3"/>
</dbReference>
<feature type="compositionally biased region" description="Low complexity" evidence="4">
    <location>
        <begin position="26"/>
        <end position="39"/>
    </location>
</feature>
<evidence type="ECO:0000259" key="5">
    <source>
        <dbReference type="PROSITE" id="PS50075"/>
    </source>
</evidence>
<dbReference type="SUPFAM" id="SSF56801">
    <property type="entry name" value="Acetyl-CoA synthetase-like"/>
    <property type="match status" value="2"/>
</dbReference>
<accession>A0ABU2LN68</accession>
<dbReference type="InterPro" id="IPR042099">
    <property type="entry name" value="ANL_N_sf"/>
</dbReference>
<evidence type="ECO:0000256" key="1">
    <source>
        <dbReference type="ARBA" id="ARBA00001957"/>
    </source>
</evidence>
<organism evidence="6 7">
    <name type="scientific">Streptomyces millisiae</name>
    <dbReference type="NCBI Taxonomy" id="3075542"/>
    <lineage>
        <taxon>Bacteria</taxon>
        <taxon>Bacillati</taxon>
        <taxon>Actinomycetota</taxon>
        <taxon>Actinomycetes</taxon>
        <taxon>Kitasatosporales</taxon>
        <taxon>Streptomycetaceae</taxon>
        <taxon>Streptomyces</taxon>
    </lineage>
</organism>
<dbReference type="Pfam" id="PF00550">
    <property type="entry name" value="PP-binding"/>
    <property type="match status" value="2"/>
</dbReference>
<dbReference type="InterPro" id="IPR045851">
    <property type="entry name" value="AMP-bd_C_sf"/>
</dbReference>
<feature type="region of interest" description="Disordered" evidence="4">
    <location>
        <begin position="23"/>
        <end position="47"/>
    </location>
</feature>
<evidence type="ECO:0000256" key="4">
    <source>
        <dbReference type="SAM" id="MobiDB-lite"/>
    </source>
</evidence>
<dbReference type="InterPro" id="IPR010071">
    <property type="entry name" value="AA_adenyl_dom"/>
</dbReference>
<dbReference type="PROSITE" id="PS00455">
    <property type="entry name" value="AMP_BINDING"/>
    <property type="match status" value="1"/>
</dbReference>
<comment type="cofactor">
    <cofactor evidence="1">
        <name>pantetheine 4'-phosphate</name>
        <dbReference type="ChEBI" id="CHEBI:47942"/>
    </cofactor>
</comment>
<evidence type="ECO:0000313" key="6">
    <source>
        <dbReference type="EMBL" id="MDT0319035.1"/>
    </source>
</evidence>
<gene>
    <name evidence="6" type="ORF">RNC47_11880</name>
</gene>
<dbReference type="SMART" id="SM00823">
    <property type="entry name" value="PKS_PP"/>
    <property type="match status" value="2"/>
</dbReference>
<keyword evidence="7" id="KW-1185">Reference proteome</keyword>
<dbReference type="InterPro" id="IPR025110">
    <property type="entry name" value="AMP-bd_C"/>
</dbReference>
<dbReference type="SUPFAM" id="SSF52777">
    <property type="entry name" value="CoA-dependent acyltransferases"/>
    <property type="match status" value="6"/>
</dbReference>
<dbReference type="Gene3D" id="3.30.559.30">
    <property type="entry name" value="Nonribosomal peptide synthetase, condensation domain"/>
    <property type="match status" value="3"/>
</dbReference>
<evidence type="ECO:0000313" key="7">
    <source>
        <dbReference type="Proteomes" id="UP001183420"/>
    </source>
</evidence>
<comment type="caution">
    <text evidence="6">The sequence shown here is derived from an EMBL/GenBank/DDBJ whole genome shotgun (WGS) entry which is preliminary data.</text>
</comment>
<feature type="region of interest" description="Disordered" evidence="4">
    <location>
        <begin position="253"/>
        <end position="273"/>
    </location>
</feature>
<dbReference type="RefSeq" id="WP_311598066.1">
    <property type="nucleotide sequence ID" value="NZ_JAVREM010000010.1"/>
</dbReference>
<dbReference type="Gene3D" id="3.30.300.30">
    <property type="match status" value="1"/>
</dbReference>
<dbReference type="InterPro" id="IPR001242">
    <property type="entry name" value="Condensation_dom"/>
</dbReference>
<dbReference type="InterPro" id="IPR020845">
    <property type="entry name" value="AMP-binding_CS"/>
</dbReference>
<dbReference type="Proteomes" id="UP001183420">
    <property type="component" value="Unassembled WGS sequence"/>
</dbReference>
<dbReference type="NCBIfam" id="TIGR01733">
    <property type="entry name" value="AA-adenyl-dom"/>
    <property type="match status" value="1"/>
</dbReference>
<dbReference type="SUPFAM" id="SSF47336">
    <property type="entry name" value="ACP-like"/>
    <property type="match status" value="2"/>
</dbReference>
<dbReference type="Pfam" id="PF13193">
    <property type="entry name" value="AMP-binding_C"/>
    <property type="match status" value="1"/>
</dbReference>
<dbReference type="InterPro" id="IPR023213">
    <property type="entry name" value="CAT-like_dom_sf"/>
</dbReference>
<dbReference type="Gene3D" id="2.30.38.10">
    <property type="entry name" value="Luciferase, Domain 3"/>
    <property type="match status" value="2"/>
</dbReference>
<evidence type="ECO:0000256" key="2">
    <source>
        <dbReference type="ARBA" id="ARBA00022450"/>
    </source>
</evidence>
<dbReference type="Pfam" id="PF00668">
    <property type="entry name" value="Condensation"/>
    <property type="match status" value="3"/>
</dbReference>
<dbReference type="Gene3D" id="3.40.50.12780">
    <property type="entry name" value="N-terminal domain of ligase-like"/>
    <property type="match status" value="1"/>
</dbReference>
<dbReference type="InterPro" id="IPR000873">
    <property type="entry name" value="AMP-dep_synth/lig_dom"/>
</dbReference>